<evidence type="ECO:0000313" key="2">
    <source>
        <dbReference type="Proteomes" id="UP000254848"/>
    </source>
</evidence>
<dbReference type="OrthoDB" id="8756377at2"/>
<dbReference type="EMBL" id="QRAP01000021">
    <property type="protein sequence ID" value="RDK82980.1"/>
    <property type="molecule type" value="Genomic_DNA"/>
</dbReference>
<gene>
    <name evidence="1" type="ORF">C8D90_12117</name>
</gene>
<comment type="caution">
    <text evidence="1">The sequence shown here is derived from an EMBL/GenBank/DDBJ whole genome shotgun (WGS) entry which is preliminary data.</text>
</comment>
<organism evidence="1 2">
    <name type="scientific">Enterobacillus tribolii</name>
    <dbReference type="NCBI Taxonomy" id="1487935"/>
    <lineage>
        <taxon>Bacteria</taxon>
        <taxon>Pseudomonadati</taxon>
        <taxon>Pseudomonadota</taxon>
        <taxon>Gammaproteobacteria</taxon>
        <taxon>Enterobacterales</taxon>
        <taxon>Hafniaceae</taxon>
        <taxon>Enterobacillus</taxon>
    </lineage>
</organism>
<accession>A0A370Q4K0</accession>
<keyword evidence="2" id="KW-1185">Reference proteome</keyword>
<reference evidence="1 2" key="1">
    <citation type="submission" date="2018-07" db="EMBL/GenBank/DDBJ databases">
        <title>Genomic Encyclopedia of Type Strains, Phase IV (KMG-IV): sequencing the most valuable type-strain genomes for metagenomic binning, comparative biology and taxonomic classification.</title>
        <authorList>
            <person name="Goeker M."/>
        </authorList>
    </citation>
    <scope>NUCLEOTIDE SEQUENCE [LARGE SCALE GENOMIC DNA]</scope>
    <source>
        <strain evidence="1 2">DSM 103736</strain>
    </source>
</reference>
<evidence type="ECO:0000313" key="1">
    <source>
        <dbReference type="EMBL" id="RDK82980.1"/>
    </source>
</evidence>
<proteinExistence type="predicted"/>
<dbReference type="AlphaFoldDB" id="A0A370Q4K0"/>
<protein>
    <submittedName>
        <fullName evidence="1">Uncharacterized protein</fullName>
    </submittedName>
</protein>
<name>A0A370Q4K0_9GAMM</name>
<dbReference type="RefSeq" id="WP_047411493.1">
    <property type="nucleotide sequence ID" value="NZ_QRAP01000021.1"/>
</dbReference>
<dbReference type="Proteomes" id="UP000254848">
    <property type="component" value="Unassembled WGS sequence"/>
</dbReference>
<sequence>MARRIELRGIANALNESFVSRNNDFKGYWTIGQLKLLAINYNLTTMDFSLTPPKSAPHFNLIHYVELHYAAMLGHLLRKQQIPDIWVSEASITLDFNVNAKHEQLNKCSTSGEPFQCCCQIIDDTGRGYSSVVYGRSQVHSSVKELKRLEN</sequence>